<dbReference type="InterPro" id="IPR000719">
    <property type="entry name" value="Prot_kinase_dom"/>
</dbReference>
<keyword evidence="4" id="KW-1185">Reference proteome</keyword>
<dbReference type="EMBL" id="JAJFAZ020000004">
    <property type="protein sequence ID" value="KAI5331778.1"/>
    <property type="molecule type" value="Genomic_DNA"/>
</dbReference>
<dbReference type="Gene3D" id="1.10.510.10">
    <property type="entry name" value="Transferase(Phosphotransferase) domain 1"/>
    <property type="match status" value="1"/>
</dbReference>
<dbReference type="PANTHER" id="PTHR48055:SF57">
    <property type="entry name" value="PROTEIN KINASE DOMAIN-CONTAINING PROTEIN"/>
    <property type="match status" value="1"/>
</dbReference>
<dbReference type="Proteomes" id="UP001054821">
    <property type="component" value="Chromosome 4"/>
</dbReference>
<comment type="caution">
    <text evidence="3">The sequence shown here is derived from an EMBL/GenBank/DDBJ whole genome shotgun (WGS) entry which is preliminary data.</text>
</comment>
<dbReference type="PANTHER" id="PTHR48055">
    <property type="entry name" value="LEUCINE-RICH REPEAT RECEPTOR PROTEIN KINASE EMS1"/>
    <property type="match status" value="1"/>
</dbReference>
<reference evidence="3 4" key="1">
    <citation type="journal article" date="2022" name="G3 (Bethesda)">
        <title>Whole-genome sequence and methylome profiling of the almond [Prunus dulcis (Mill.) D.A. Webb] cultivar 'Nonpareil'.</title>
        <authorList>
            <person name="D'Amico-Willman K.M."/>
            <person name="Ouma W.Z."/>
            <person name="Meulia T."/>
            <person name="Sideli G.M."/>
            <person name="Gradziel T.M."/>
            <person name="Fresnedo-Ramirez J."/>
        </authorList>
    </citation>
    <scope>NUCLEOTIDE SEQUENCE [LARGE SCALE GENOMIC DNA]</scope>
    <source>
        <strain evidence="3">Clone GOH B32 T37-40</strain>
    </source>
</reference>
<dbReference type="InterPro" id="IPR051564">
    <property type="entry name" value="LRR_receptor-like_kinase"/>
</dbReference>
<evidence type="ECO:0000259" key="2">
    <source>
        <dbReference type="PROSITE" id="PS50011"/>
    </source>
</evidence>
<accession>A0AAD4Z4N7</accession>
<name>A0AAD4Z4N7_PRUDU</name>
<feature type="chain" id="PRO_5042183564" description="Protein kinase domain-containing protein" evidence="1">
    <location>
        <begin position="28"/>
        <end position="179"/>
    </location>
</feature>
<dbReference type="AlphaFoldDB" id="A0AAD4Z4N7"/>
<evidence type="ECO:0000313" key="3">
    <source>
        <dbReference type="EMBL" id="KAI5331778.1"/>
    </source>
</evidence>
<dbReference type="InterPro" id="IPR032675">
    <property type="entry name" value="LRR_dom_sf"/>
</dbReference>
<evidence type="ECO:0000256" key="1">
    <source>
        <dbReference type="SAM" id="SignalP"/>
    </source>
</evidence>
<dbReference type="GO" id="GO:0016020">
    <property type="term" value="C:membrane"/>
    <property type="evidence" value="ECO:0007669"/>
    <property type="project" value="TreeGrafter"/>
</dbReference>
<dbReference type="GO" id="GO:0004672">
    <property type="term" value="F:protein kinase activity"/>
    <property type="evidence" value="ECO:0007669"/>
    <property type="project" value="InterPro"/>
</dbReference>
<protein>
    <recommendedName>
        <fullName evidence="2">Protein kinase domain-containing protein</fullName>
    </recommendedName>
</protein>
<dbReference type="GO" id="GO:0005524">
    <property type="term" value="F:ATP binding"/>
    <property type="evidence" value="ECO:0007669"/>
    <property type="project" value="InterPro"/>
</dbReference>
<feature type="signal peptide" evidence="1">
    <location>
        <begin position="1"/>
        <end position="27"/>
    </location>
</feature>
<dbReference type="SUPFAM" id="SSF56112">
    <property type="entry name" value="Protein kinase-like (PK-like)"/>
    <property type="match status" value="1"/>
</dbReference>
<gene>
    <name evidence="3" type="ORF">L3X38_021904</name>
</gene>
<sequence>MRGNIPIGIGNLSSLILLDLGLNQLSGTIPNFIRKTRDAPSVALNAPRRNSNWWTVPKLLAQSFVSNKSTLWCSPTFRCCICTGIPTPLVISIRIVHCDMKPKHYILLDDDMVAHVADFGIAKLLDGGDSITQTMTPSHYWVYGSSEYGLEGMVSTRGDCVQFRNCIVMETFTRRKPTR</sequence>
<evidence type="ECO:0000313" key="4">
    <source>
        <dbReference type="Proteomes" id="UP001054821"/>
    </source>
</evidence>
<proteinExistence type="predicted"/>
<organism evidence="3 4">
    <name type="scientific">Prunus dulcis</name>
    <name type="common">Almond</name>
    <name type="synonym">Amygdalus dulcis</name>
    <dbReference type="NCBI Taxonomy" id="3755"/>
    <lineage>
        <taxon>Eukaryota</taxon>
        <taxon>Viridiplantae</taxon>
        <taxon>Streptophyta</taxon>
        <taxon>Embryophyta</taxon>
        <taxon>Tracheophyta</taxon>
        <taxon>Spermatophyta</taxon>
        <taxon>Magnoliopsida</taxon>
        <taxon>eudicotyledons</taxon>
        <taxon>Gunneridae</taxon>
        <taxon>Pentapetalae</taxon>
        <taxon>rosids</taxon>
        <taxon>fabids</taxon>
        <taxon>Rosales</taxon>
        <taxon>Rosaceae</taxon>
        <taxon>Amygdaloideae</taxon>
        <taxon>Amygdaleae</taxon>
        <taxon>Prunus</taxon>
    </lineage>
</organism>
<feature type="domain" description="Protein kinase" evidence="2">
    <location>
        <begin position="1"/>
        <end position="179"/>
    </location>
</feature>
<dbReference type="InterPro" id="IPR011009">
    <property type="entry name" value="Kinase-like_dom_sf"/>
</dbReference>
<keyword evidence="1" id="KW-0732">Signal</keyword>
<dbReference type="Gene3D" id="3.80.10.10">
    <property type="entry name" value="Ribonuclease Inhibitor"/>
    <property type="match status" value="1"/>
</dbReference>
<dbReference type="PROSITE" id="PS50011">
    <property type="entry name" value="PROTEIN_KINASE_DOM"/>
    <property type="match status" value="1"/>
</dbReference>